<dbReference type="AlphaFoldDB" id="U5W3C9"/>
<dbReference type="Proteomes" id="UP000017746">
    <property type="component" value="Chromosome"/>
</dbReference>
<gene>
    <name evidence="2" type="ORF">AFR_27260</name>
</gene>
<keyword evidence="3" id="KW-1185">Reference proteome</keyword>
<name>U5W3C9_9ACTN</name>
<dbReference type="PANTHER" id="PTHR36933:SF1">
    <property type="entry name" value="SLL0788 PROTEIN"/>
    <property type="match status" value="1"/>
</dbReference>
<proteinExistence type="predicted"/>
<evidence type="ECO:0000259" key="1">
    <source>
        <dbReference type="Pfam" id="PF03713"/>
    </source>
</evidence>
<dbReference type="InterPro" id="IPR005183">
    <property type="entry name" value="DUF305_CopM-like"/>
</dbReference>
<accession>U5W3C9</accession>
<organism evidence="2 3">
    <name type="scientific">Actinoplanes friuliensis DSM 7358</name>
    <dbReference type="NCBI Taxonomy" id="1246995"/>
    <lineage>
        <taxon>Bacteria</taxon>
        <taxon>Bacillati</taxon>
        <taxon>Actinomycetota</taxon>
        <taxon>Actinomycetes</taxon>
        <taxon>Micromonosporales</taxon>
        <taxon>Micromonosporaceae</taxon>
        <taxon>Actinoplanes</taxon>
    </lineage>
</organism>
<dbReference type="InterPro" id="IPR012347">
    <property type="entry name" value="Ferritin-like"/>
</dbReference>
<evidence type="ECO:0000313" key="2">
    <source>
        <dbReference type="EMBL" id="AGZ43713.1"/>
    </source>
</evidence>
<dbReference type="eggNOG" id="COG3544">
    <property type="taxonomic scope" value="Bacteria"/>
</dbReference>
<reference evidence="2 3" key="1">
    <citation type="journal article" date="2014" name="J. Biotechnol.">
        <title>Complete genome sequence of the actinobacterium Actinoplanes friuliensis HAG 010964, producer of the lipopeptide antibiotic friulimycin.</title>
        <authorList>
            <person name="Ruckert C."/>
            <person name="Szczepanowski R."/>
            <person name="Albersmeier A."/>
            <person name="Goesmann A."/>
            <person name="Fischer N."/>
            <person name="Steinkamper A."/>
            <person name="Puhler A."/>
            <person name="Biener R."/>
            <person name="Schwartz D."/>
            <person name="Kalinowski J."/>
        </authorList>
    </citation>
    <scope>NUCLEOTIDE SEQUENCE [LARGE SCALE GENOMIC DNA]</scope>
    <source>
        <strain evidence="2 3">DSM 7358</strain>
    </source>
</reference>
<dbReference type="STRING" id="1246995.AFR_27260"/>
<dbReference type="Gene3D" id="1.20.1260.10">
    <property type="match status" value="1"/>
</dbReference>
<sequence>MPYAAAVVLLLGGCGTAENDPENDPGPGPVATAAVSGDFSPIDVQFAQQLVPHHREGIELARLGAVRAQRPELRTLAEAIVATQQDEVILLTGWLATWKQDPPGPAASSKELAALRKTSGVAFERRFVTLLSTHQSEAIALARTESEGGRNRDALALAKQIQLSRTAEIEQLRTALGP</sequence>
<dbReference type="PANTHER" id="PTHR36933">
    <property type="entry name" value="SLL0788 PROTEIN"/>
    <property type="match status" value="1"/>
</dbReference>
<evidence type="ECO:0000313" key="3">
    <source>
        <dbReference type="Proteomes" id="UP000017746"/>
    </source>
</evidence>
<dbReference type="HOGENOM" id="CLU_074343_1_2_11"/>
<dbReference type="PATRIC" id="fig|1246995.3.peg.5525"/>
<feature type="domain" description="DUF305" evidence="1">
    <location>
        <begin position="43"/>
        <end position="175"/>
    </location>
</feature>
<dbReference type="KEGG" id="afs:AFR_27260"/>
<dbReference type="Pfam" id="PF03713">
    <property type="entry name" value="DUF305"/>
    <property type="match status" value="1"/>
</dbReference>
<protein>
    <recommendedName>
        <fullName evidence="1">DUF305 domain-containing protein</fullName>
    </recommendedName>
</protein>
<dbReference type="EMBL" id="CP006272">
    <property type="protein sequence ID" value="AGZ43713.1"/>
    <property type="molecule type" value="Genomic_DNA"/>
</dbReference>